<evidence type="ECO:0000256" key="1">
    <source>
        <dbReference type="ARBA" id="ARBA00007665"/>
    </source>
</evidence>
<keyword evidence="5" id="KW-1185">Reference proteome</keyword>
<accession>A0ABU3KIV0</accession>
<organism evidence="4 5">
    <name type="scientific">Rhodoferax potami</name>
    <dbReference type="NCBI Taxonomy" id="3068338"/>
    <lineage>
        <taxon>Bacteria</taxon>
        <taxon>Pseudomonadati</taxon>
        <taxon>Pseudomonadota</taxon>
        <taxon>Betaproteobacteria</taxon>
        <taxon>Burkholderiales</taxon>
        <taxon>Comamonadaceae</taxon>
        <taxon>Rhodoferax</taxon>
    </lineage>
</organism>
<dbReference type="SUPFAM" id="SSF54980">
    <property type="entry name" value="EF-G C-terminal domain-like"/>
    <property type="match status" value="1"/>
</dbReference>
<proteinExistence type="inferred from homology"/>
<evidence type="ECO:0000313" key="5">
    <source>
        <dbReference type="Proteomes" id="UP001321700"/>
    </source>
</evidence>
<dbReference type="InterPro" id="IPR035647">
    <property type="entry name" value="EFG_III/V"/>
</dbReference>
<name>A0ABU3KIV0_9BURK</name>
<dbReference type="Pfam" id="PF09186">
    <property type="entry name" value="DUF1949"/>
    <property type="match status" value="1"/>
</dbReference>
<comment type="caution">
    <text evidence="4">The sequence shown here is derived from an EMBL/GenBank/DDBJ whole genome shotgun (WGS) entry which is preliminary data.</text>
</comment>
<dbReference type="InterPro" id="IPR020568">
    <property type="entry name" value="Ribosomal_Su5_D2-typ_SF"/>
</dbReference>
<evidence type="ECO:0000259" key="3">
    <source>
        <dbReference type="Pfam" id="PF09186"/>
    </source>
</evidence>
<reference evidence="4 5" key="1">
    <citation type="submission" date="2023-08" db="EMBL/GenBank/DDBJ databases">
        <title>Rhodoferax potami sp. nov. and Rhodoferax mekongensis sp. nov., isolated from the Mekong River in Thailand.</title>
        <authorList>
            <person name="Kitikhun S."/>
            <person name="Charoenyingcharoen P."/>
            <person name="Siriarchawattana P."/>
            <person name="Likhitrattanapisal S."/>
            <person name="Nilsakha T."/>
            <person name="Chanpet A."/>
            <person name="Rattanawaree P."/>
            <person name="Ingsriswang S."/>
        </authorList>
    </citation>
    <scope>NUCLEOTIDE SEQUENCE [LARGE SCALE GENOMIC DNA]</scope>
    <source>
        <strain evidence="4 5">TBRC 17660</strain>
    </source>
</reference>
<dbReference type="InterPro" id="IPR023582">
    <property type="entry name" value="Impact"/>
</dbReference>
<dbReference type="RefSeq" id="WP_313873515.1">
    <property type="nucleotide sequence ID" value="NZ_JAVBIK010000001.1"/>
</dbReference>
<dbReference type="InterPro" id="IPR036956">
    <property type="entry name" value="Impact_N_sf"/>
</dbReference>
<feature type="domain" description="UPF0029" evidence="3">
    <location>
        <begin position="134"/>
        <end position="189"/>
    </location>
</feature>
<dbReference type="SUPFAM" id="SSF54211">
    <property type="entry name" value="Ribosomal protein S5 domain 2-like"/>
    <property type="match status" value="1"/>
</dbReference>
<dbReference type="InterPro" id="IPR001498">
    <property type="entry name" value="Impact_N"/>
</dbReference>
<dbReference type="PANTHER" id="PTHR16301">
    <property type="entry name" value="IMPACT-RELATED"/>
    <property type="match status" value="1"/>
</dbReference>
<gene>
    <name evidence="4" type="ORF">RAE19_02940</name>
</gene>
<evidence type="ECO:0000313" key="4">
    <source>
        <dbReference type="EMBL" id="MDT7517704.1"/>
    </source>
</evidence>
<dbReference type="EMBL" id="JAVBIK010000001">
    <property type="protein sequence ID" value="MDT7517704.1"/>
    <property type="molecule type" value="Genomic_DNA"/>
</dbReference>
<feature type="domain" description="Impact N-terminal" evidence="2">
    <location>
        <begin position="16"/>
        <end position="118"/>
    </location>
</feature>
<dbReference type="Pfam" id="PF01205">
    <property type="entry name" value="Impact_N"/>
    <property type="match status" value="1"/>
</dbReference>
<protein>
    <submittedName>
        <fullName evidence="4">YigZ family protein</fullName>
    </submittedName>
</protein>
<dbReference type="Proteomes" id="UP001321700">
    <property type="component" value="Unassembled WGS sequence"/>
</dbReference>
<evidence type="ECO:0000259" key="2">
    <source>
        <dbReference type="Pfam" id="PF01205"/>
    </source>
</evidence>
<comment type="similarity">
    <text evidence="1">Belongs to the IMPACT family.</text>
</comment>
<dbReference type="InterPro" id="IPR015269">
    <property type="entry name" value="UPF0029_Impact_C"/>
</dbReference>
<sequence length="202" mass="21063">MLHTLAAAAHSELSIKKSRFIGCVQPVADRATAQKVVAGLWAEHPTATHVCWALMAGGHSAAVDDGEPSGTAGRPMLDVLRHHDLEGVLATVVRYYGGVNLGAGGLVRAYTDAVAQALLKADKVPIVKQHALLCALPYPLEGRVRRELEAAGAVLGPVQHNVRVTMAFTVPADAVSGLMTRLNEAGGGQLEWLDAPDAAATA</sequence>
<dbReference type="Gene3D" id="3.30.230.30">
    <property type="entry name" value="Impact, N-terminal domain"/>
    <property type="match status" value="1"/>
</dbReference>
<dbReference type="PANTHER" id="PTHR16301:SF20">
    <property type="entry name" value="IMPACT FAMILY MEMBER YIGZ"/>
    <property type="match status" value="1"/>
</dbReference>